<dbReference type="VEuPathDB" id="VectorBase:ISCP_013493"/>
<feature type="compositionally biased region" description="Basic and acidic residues" evidence="1">
    <location>
        <begin position="312"/>
        <end position="325"/>
    </location>
</feature>
<evidence type="ECO:0000313" key="2">
    <source>
        <dbReference type="EMBL" id="EEC13138.1"/>
    </source>
</evidence>
<evidence type="ECO:0000313" key="3">
    <source>
        <dbReference type="EnsemblMetazoa" id="ISCW010020-PA"/>
    </source>
</evidence>
<dbReference type="EMBL" id="ABJB010445254">
    <property type="status" value="NOT_ANNOTATED_CDS"/>
    <property type="molecule type" value="Genomic_DNA"/>
</dbReference>
<dbReference type="EMBL" id="ABJB010148259">
    <property type="status" value="NOT_ANNOTATED_CDS"/>
    <property type="molecule type" value="Genomic_DNA"/>
</dbReference>
<organism>
    <name type="scientific">Ixodes scapularis</name>
    <name type="common">Black-legged tick</name>
    <name type="synonym">Deer tick</name>
    <dbReference type="NCBI Taxonomy" id="6945"/>
    <lineage>
        <taxon>Eukaryota</taxon>
        <taxon>Metazoa</taxon>
        <taxon>Ecdysozoa</taxon>
        <taxon>Arthropoda</taxon>
        <taxon>Chelicerata</taxon>
        <taxon>Arachnida</taxon>
        <taxon>Acari</taxon>
        <taxon>Parasitiformes</taxon>
        <taxon>Ixodida</taxon>
        <taxon>Ixodoidea</taxon>
        <taxon>Ixodidae</taxon>
        <taxon>Ixodinae</taxon>
        <taxon>Ixodes</taxon>
    </lineage>
</organism>
<dbReference type="PANTHER" id="PTHR16295:SF10">
    <property type="entry name" value="EXPRESSED PROTEIN"/>
    <property type="match status" value="1"/>
</dbReference>
<feature type="region of interest" description="Disordered" evidence="1">
    <location>
        <begin position="165"/>
        <end position="210"/>
    </location>
</feature>
<dbReference type="Gene3D" id="3.30.40.10">
    <property type="entry name" value="Zinc/RING finger domain, C3HC4 (zinc finger)"/>
    <property type="match status" value="2"/>
</dbReference>
<dbReference type="EMBL" id="ABJB010875547">
    <property type="status" value="NOT_ANNOTATED_CDS"/>
    <property type="molecule type" value="Genomic_DNA"/>
</dbReference>
<dbReference type="InterPro" id="IPR013083">
    <property type="entry name" value="Znf_RING/FYVE/PHD"/>
</dbReference>
<proteinExistence type="predicted"/>
<dbReference type="EMBL" id="DS845050">
    <property type="protein sequence ID" value="EEC13138.1"/>
    <property type="molecule type" value="Genomic_DNA"/>
</dbReference>
<dbReference type="InterPro" id="IPR051986">
    <property type="entry name" value="Innate_Immune_Apopt_Reg"/>
</dbReference>
<dbReference type="EnsemblMetazoa" id="ISCW010020-RA">
    <property type="protein sequence ID" value="ISCW010020-PA"/>
    <property type="gene ID" value="ISCW010020"/>
</dbReference>
<keyword evidence="4" id="KW-1185">Reference proteome</keyword>
<evidence type="ECO:0000313" key="4">
    <source>
        <dbReference type="Proteomes" id="UP000001555"/>
    </source>
</evidence>
<dbReference type="EMBL" id="ABJB010691693">
    <property type="status" value="NOT_ANNOTATED_CDS"/>
    <property type="molecule type" value="Genomic_DNA"/>
</dbReference>
<dbReference type="EMBL" id="ABJB010680392">
    <property type="status" value="NOT_ANNOTATED_CDS"/>
    <property type="molecule type" value="Genomic_DNA"/>
</dbReference>
<sequence>MPREVEYRDFPGGPIRIEFSDELPHWNMCAPCGMLSAEMYKDERGHFFCRACVDANSQRKRIFCKHENSDVQLSDLNEATELVLSTQELTVFCPNKKLGCTKYCPLNNMKRHWVECPITPNTQCKACDTMLPTKDLQDHEGVCPETYIQCTICCQGMPRRTYENHQNECQRPPEPSKRGPIEKKSFPSVSSSASAPASLTGPEVASMKGHDLSMTKSITDEEKKSCQFCERPVKKCNYEKHLQVCVKREEERSHRSLPVKEEWKAHEDGCQENPVNTKREPTPSVSKPGRKGRKNLTSDIGAKNSGTPKQLLHSDKDHSFEIIRDDEVEAVAETKTENKKKKGGPKKNPRATGTKRQRKAAAKKR</sequence>
<dbReference type="AlphaFoldDB" id="B7Q2R6"/>
<gene>
    <name evidence="2" type="ORF">IscW_ISCW010020</name>
</gene>
<dbReference type="EMBL" id="ABJB010541519">
    <property type="status" value="NOT_ANNOTATED_CDS"/>
    <property type="molecule type" value="Genomic_DNA"/>
</dbReference>
<dbReference type="InParanoid" id="B7Q2R6"/>
<reference evidence="2 4" key="1">
    <citation type="submission" date="2008-03" db="EMBL/GenBank/DDBJ databases">
        <title>Annotation of Ixodes scapularis.</title>
        <authorList>
            <consortium name="Ixodes scapularis Genome Project Consortium"/>
            <person name="Caler E."/>
            <person name="Hannick L.I."/>
            <person name="Bidwell S."/>
            <person name="Joardar V."/>
            <person name="Thiagarajan M."/>
            <person name="Amedeo P."/>
            <person name="Galinsky K.J."/>
            <person name="Schobel S."/>
            <person name="Inman J."/>
            <person name="Hostetler J."/>
            <person name="Miller J."/>
            <person name="Hammond M."/>
            <person name="Megy K."/>
            <person name="Lawson D."/>
            <person name="Kodira C."/>
            <person name="Sutton G."/>
            <person name="Meyer J."/>
            <person name="Hill C.A."/>
            <person name="Birren B."/>
            <person name="Nene V."/>
            <person name="Collins F."/>
            <person name="Alarcon-Chaidez F."/>
            <person name="Wikel S."/>
            <person name="Strausberg R."/>
        </authorList>
    </citation>
    <scope>NUCLEOTIDE SEQUENCE [LARGE SCALE GENOMIC DNA]</scope>
    <source>
        <strain evidence="4">Wikel</strain>
        <strain evidence="2">Wikel colony</strain>
    </source>
</reference>
<name>B7Q2R6_IXOSC</name>
<dbReference type="GO" id="GO:0005739">
    <property type="term" value="C:mitochondrion"/>
    <property type="evidence" value="ECO:0000318"/>
    <property type="project" value="GO_Central"/>
</dbReference>
<feature type="compositionally biased region" description="Basic and acidic residues" evidence="1">
    <location>
        <begin position="248"/>
        <end position="269"/>
    </location>
</feature>
<dbReference type="VEuPathDB" id="VectorBase:ISCW010020"/>
<reference evidence="3" key="2">
    <citation type="submission" date="2020-05" db="UniProtKB">
        <authorList>
            <consortium name="EnsemblMetazoa"/>
        </authorList>
    </citation>
    <scope>IDENTIFICATION</scope>
    <source>
        <strain evidence="3">wikel</strain>
    </source>
</reference>
<dbReference type="PANTHER" id="PTHR16295">
    <property type="entry name" value="TRAF-TYPE ZINC FINGER PROTEIN-RELATED"/>
    <property type="match status" value="1"/>
</dbReference>
<dbReference type="HOGENOM" id="CLU_759264_0_0_1"/>
<accession>B7Q2R6</accession>
<dbReference type="Proteomes" id="UP000001555">
    <property type="component" value="Unassembled WGS sequence"/>
</dbReference>
<evidence type="ECO:0000256" key="1">
    <source>
        <dbReference type="SAM" id="MobiDB-lite"/>
    </source>
</evidence>
<dbReference type="EMBL" id="ABJB010625699">
    <property type="status" value="NOT_ANNOTATED_CDS"/>
    <property type="molecule type" value="Genomic_DNA"/>
</dbReference>
<feature type="compositionally biased region" description="Basic and acidic residues" evidence="1">
    <location>
        <begin position="174"/>
        <end position="185"/>
    </location>
</feature>
<dbReference type="EMBL" id="ABJB010208874">
    <property type="status" value="NOT_ANNOTATED_CDS"/>
    <property type="molecule type" value="Genomic_DNA"/>
</dbReference>
<dbReference type="SUPFAM" id="SSF49599">
    <property type="entry name" value="TRAF domain-like"/>
    <property type="match status" value="1"/>
</dbReference>
<dbReference type="OrthoDB" id="6509939at2759"/>
<dbReference type="EMBL" id="ABJB010280727">
    <property type="status" value="NOT_ANNOTATED_CDS"/>
    <property type="molecule type" value="Genomic_DNA"/>
</dbReference>
<dbReference type="FunFam" id="3.30.40.10:FF:001606">
    <property type="entry name" value="Putative tumor necrosis factor receptor-associated factor 2"/>
    <property type="match status" value="1"/>
</dbReference>
<feature type="region of interest" description="Disordered" evidence="1">
    <location>
        <begin position="248"/>
        <end position="365"/>
    </location>
</feature>
<feature type="compositionally biased region" description="Basic residues" evidence="1">
    <location>
        <begin position="338"/>
        <end position="365"/>
    </location>
</feature>
<protein>
    <submittedName>
        <fullName evidence="2 3">Uncharacterized protein</fullName>
    </submittedName>
</protein>
<dbReference type="VEuPathDB" id="VectorBase:ISCI010021"/>
<dbReference type="PaxDb" id="6945-B7Q2R6"/>
<feature type="compositionally biased region" description="Low complexity" evidence="1">
    <location>
        <begin position="186"/>
        <end position="198"/>
    </location>
</feature>